<comment type="caution">
    <text evidence="1">Lacks conserved residue(s) required for the propagation of feature annotation.</text>
</comment>
<dbReference type="InterPro" id="IPR003582">
    <property type="entry name" value="ShKT_dom"/>
</dbReference>
<dbReference type="AlphaFoldDB" id="A0A2G9UKC7"/>
<protein>
    <submittedName>
        <fullName evidence="3">ShTK domain protein</fullName>
    </submittedName>
</protein>
<accession>A0A2G9UKC7</accession>
<reference evidence="3 4" key="1">
    <citation type="submission" date="2015-09" db="EMBL/GenBank/DDBJ databases">
        <title>Draft genome of the parasitic nematode Teladorsagia circumcincta isolate WARC Sus (inbred).</title>
        <authorList>
            <person name="Mitreva M."/>
        </authorList>
    </citation>
    <scope>NUCLEOTIDE SEQUENCE [LARGE SCALE GENOMIC DNA]</scope>
    <source>
        <strain evidence="3 4">S</strain>
    </source>
</reference>
<gene>
    <name evidence="3" type="ORF">TELCIR_07445</name>
</gene>
<evidence type="ECO:0000313" key="4">
    <source>
        <dbReference type="Proteomes" id="UP000230423"/>
    </source>
</evidence>
<dbReference type="OrthoDB" id="283575at2759"/>
<feature type="non-terminal residue" evidence="3">
    <location>
        <position position="1"/>
    </location>
</feature>
<dbReference type="EMBL" id="KZ346185">
    <property type="protein sequence ID" value="PIO70695.1"/>
    <property type="molecule type" value="Genomic_DNA"/>
</dbReference>
<dbReference type="Pfam" id="PF01549">
    <property type="entry name" value="ShK"/>
    <property type="match status" value="1"/>
</dbReference>
<keyword evidence="4" id="KW-1185">Reference proteome</keyword>
<sequence length="109" mass="12377">PCQDIYGSCKTWKREGQCEIPPEETAFFVLNCPESCEKCVARNDTSFNRRSFDYPMDFNATGYNETLTFSVAKPVMFGTPSLNFTEKCTTGQTIGFISHFCKLYPNLNV</sequence>
<evidence type="ECO:0000259" key="2">
    <source>
        <dbReference type="PROSITE" id="PS51670"/>
    </source>
</evidence>
<dbReference type="SMART" id="SM00254">
    <property type="entry name" value="ShKT"/>
    <property type="match status" value="1"/>
</dbReference>
<dbReference type="Proteomes" id="UP000230423">
    <property type="component" value="Unassembled WGS sequence"/>
</dbReference>
<organism evidence="3 4">
    <name type="scientific">Teladorsagia circumcincta</name>
    <name type="common">Brown stomach worm</name>
    <name type="synonym">Ostertagia circumcincta</name>
    <dbReference type="NCBI Taxonomy" id="45464"/>
    <lineage>
        <taxon>Eukaryota</taxon>
        <taxon>Metazoa</taxon>
        <taxon>Ecdysozoa</taxon>
        <taxon>Nematoda</taxon>
        <taxon>Chromadorea</taxon>
        <taxon>Rhabditida</taxon>
        <taxon>Rhabditina</taxon>
        <taxon>Rhabditomorpha</taxon>
        <taxon>Strongyloidea</taxon>
        <taxon>Trichostrongylidae</taxon>
        <taxon>Teladorsagia</taxon>
    </lineage>
</organism>
<evidence type="ECO:0000256" key="1">
    <source>
        <dbReference type="PROSITE-ProRule" id="PRU01005"/>
    </source>
</evidence>
<proteinExistence type="predicted"/>
<name>A0A2G9UKC7_TELCI</name>
<feature type="domain" description="ShKT" evidence="2">
    <location>
        <begin position="2"/>
        <end position="39"/>
    </location>
</feature>
<dbReference type="PROSITE" id="PS51670">
    <property type="entry name" value="SHKT"/>
    <property type="match status" value="1"/>
</dbReference>
<evidence type="ECO:0000313" key="3">
    <source>
        <dbReference type="EMBL" id="PIO70695.1"/>
    </source>
</evidence>